<reference evidence="5" key="1">
    <citation type="journal article" date="2020" name="Stud. Mycol.">
        <title>101 Dothideomycetes genomes: a test case for predicting lifestyles and emergence of pathogens.</title>
        <authorList>
            <person name="Haridas S."/>
            <person name="Albert R."/>
            <person name="Binder M."/>
            <person name="Bloem J."/>
            <person name="Labutti K."/>
            <person name="Salamov A."/>
            <person name="Andreopoulos B."/>
            <person name="Baker S."/>
            <person name="Barry K."/>
            <person name="Bills G."/>
            <person name="Bluhm B."/>
            <person name="Cannon C."/>
            <person name="Castanera R."/>
            <person name="Culley D."/>
            <person name="Daum C."/>
            <person name="Ezra D."/>
            <person name="Gonzalez J."/>
            <person name="Henrissat B."/>
            <person name="Kuo A."/>
            <person name="Liang C."/>
            <person name="Lipzen A."/>
            <person name="Lutzoni F."/>
            <person name="Magnuson J."/>
            <person name="Mondo S."/>
            <person name="Nolan M."/>
            <person name="Ohm R."/>
            <person name="Pangilinan J."/>
            <person name="Park H.-J."/>
            <person name="Ramirez L."/>
            <person name="Alfaro M."/>
            <person name="Sun H."/>
            <person name="Tritt A."/>
            <person name="Yoshinaga Y."/>
            <person name="Zwiers L.-H."/>
            <person name="Turgeon B."/>
            <person name="Goodwin S."/>
            <person name="Spatafora J."/>
            <person name="Crous P."/>
            <person name="Grigoriev I."/>
        </authorList>
    </citation>
    <scope>NUCLEOTIDE SEQUENCE</scope>
    <source>
        <strain evidence="5">CBS 122368</strain>
    </source>
</reference>
<gene>
    <name evidence="5" type="ORF">BU26DRAFT_430683</name>
</gene>
<dbReference type="SUPFAM" id="SSF48452">
    <property type="entry name" value="TPR-like"/>
    <property type="match status" value="1"/>
</dbReference>
<dbReference type="InterPro" id="IPR011990">
    <property type="entry name" value="TPR-like_helical_dom_sf"/>
</dbReference>
<dbReference type="InterPro" id="IPR032675">
    <property type="entry name" value="LRR_dom_sf"/>
</dbReference>
<dbReference type="InterPro" id="IPR001810">
    <property type="entry name" value="F-box_dom"/>
</dbReference>
<dbReference type="GeneID" id="54577228"/>
<dbReference type="PANTHER" id="PTHR22904">
    <property type="entry name" value="TPR REPEAT CONTAINING PROTEIN"/>
    <property type="match status" value="1"/>
</dbReference>
<dbReference type="AlphaFoldDB" id="A0A6A6I7Q1"/>
<proteinExistence type="predicted"/>
<evidence type="ECO:0000256" key="3">
    <source>
        <dbReference type="PROSITE-ProRule" id="PRU00339"/>
    </source>
</evidence>
<feature type="domain" description="F-box" evidence="4">
    <location>
        <begin position="133"/>
        <end position="180"/>
    </location>
</feature>
<dbReference type="PROSITE" id="PS50005">
    <property type="entry name" value="TPR"/>
    <property type="match status" value="1"/>
</dbReference>
<dbReference type="Gene3D" id="1.20.1280.50">
    <property type="match status" value="1"/>
</dbReference>
<dbReference type="RefSeq" id="XP_033681579.1">
    <property type="nucleotide sequence ID" value="XM_033823898.1"/>
</dbReference>
<organism evidence="5 6">
    <name type="scientific">Trematosphaeria pertusa</name>
    <dbReference type="NCBI Taxonomy" id="390896"/>
    <lineage>
        <taxon>Eukaryota</taxon>
        <taxon>Fungi</taxon>
        <taxon>Dikarya</taxon>
        <taxon>Ascomycota</taxon>
        <taxon>Pezizomycotina</taxon>
        <taxon>Dothideomycetes</taxon>
        <taxon>Pleosporomycetidae</taxon>
        <taxon>Pleosporales</taxon>
        <taxon>Massarineae</taxon>
        <taxon>Trematosphaeriaceae</taxon>
        <taxon>Trematosphaeria</taxon>
    </lineage>
</organism>
<dbReference type="OrthoDB" id="629492at2759"/>
<evidence type="ECO:0000256" key="2">
    <source>
        <dbReference type="ARBA" id="ARBA00022803"/>
    </source>
</evidence>
<dbReference type="SMART" id="SM00028">
    <property type="entry name" value="TPR"/>
    <property type="match status" value="3"/>
</dbReference>
<evidence type="ECO:0000259" key="4">
    <source>
        <dbReference type="PROSITE" id="PS50181"/>
    </source>
</evidence>
<evidence type="ECO:0000313" key="6">
    <source>
        <dbReference type="Proteomes" id="UP000800094"/>
    </source>
</evidence>
<evidence type="ECO:0000313" key="5">
    <source>
        <dbReference type="EMBL" id="KAF2246575.1"/>
    </source>
</evidence>
<dbReference type="Proteomes" id="UP000800094">
    <property type="component" value="Unassembled WGS sequence"/>
</dbReference>
<dbReference type="PANTHER" id="PTHR22904:SF523">
    <property type="entry name" value="STRESS-INDUCED-PHOSPHOPROTEIN 1"/>
    <property type="match status" value="1"/>
</dbReference>
<keyword evidence="2 3" id="KW-0802">TPR repeat</keyword>
<dbReference type="SUPFAM" id="SSF52047">
    <property type="entry name" value="RNI-like"/>
    <property type="match status" value="1"/>
</dbReference>
<dbReference type="InterPro" id="IPR036047">
    <property type="entry name" value="F-box-like_dom_sf"/>
</dbReference>
<sequence>MARTMSTEEYQDLGKSYYKQKQYEKAVKAFTTGIEAAVIPSVTLYDYRAASYEKLADFNAAVKDGRETIRLNKRDVRGYLRTASVLKKMNKLDIALNIYKYGLKNVPVDNKDFKLLQQLHDQLTRKLSPAKAVDPFTILPVELVEMIIGYLPFKNMVNCLRVSRGWKSYLTKRPKLWTNLDLSGAKKPVSRVFIRHAVDWAERGVTHLIVHRFQHTDVLRNIATTCKRLTDIEILSLPLMLSETLIEVAQCALHLKRLIIRHDISLDTATEILRRRPTLEHVEFTSITSIVPADGRPEWRGPFPCLHTLHMNGPPGGLNMSSLDVRPLLVQSPALRSFALSCCSGFLTHPESTILCERALTSLILKDVAFITFPRLPPTLKRLVLQSSRPLYLPRGPTMFRSHWEQASWNQAIQSYLPELTHLSLREMVDLTPEFFEALLDIYSDDNGGELKRIEEDQRTPLQHLSLAVLPHASSLFGAGGLLSSPRILTQSLTSLDIAALPCTDDDVEALLGHPTSLQSIDLSSTKVTGAGVKMLVDGLPGLRVLKVDNCRHISSRDAIAYAERKGVAVSCQMGDSFGGARKVRYG</sequence>
<dbReference type="Gene3D" id="3.80.10.10">
    <property type="entry name" value="Ribonuclease Inhibitor"/>
    <property type="match status" value="2"/>
</dbReference>
<evidence type="ECO:0000256" key="1">
    <source>
        <dbReference type="ARBA" id="ARBA00022737"/>
    </source>
</evidence>
<dbReference type="PROSITE" id="PS50181">
    <property type="entry name" value="FBOX"/>
    <property type="match status" value="1"/>
</dbReference>
<protein>
    <recommendedName>
        <fullName evidence="4">F-box domain-containing protein</fullName>
    </recommendedName>
</protein>
<keyword evidence="6" id="KW-1185">Reference proteome</keyword>
<dbReference type="EMBL" id="ML987198">
    <property type="protein sequence ID" value="KAF2246575.1"/>
    <property type="molecule type" value="Genomic_DNA"/>
</dbReference>
<dbReference type="InterPro" id="IPR019734">
    <property type="entry name" value="TPR_rpt"/>
</dbReference>
<accession>A0A6A6I7Q1</accession>
<dbReference type="Pfam" id="PF12937">
    <property type="entry name" value="F-box-like"/>
    <property type="match status" value="1"/>
</dbReference>
<name>A0A6A6I7Q1_9PLEO</name>
<dbReference type="SMART" id="SM00256">
    <property type="entry name" value="FBOX"/>
    <property type="match status" value="1"/>
</dbReference>
<dbReference type="GO" id="GO:0051879">
    <property type="term" value="F:Hsp90 protein binding"/>
    <property type="evidence" value="ECO:0007669"/>
    <property type="project" value="TreeGrafter"/>
</dbReference>
<dbReference type="SUPFAM" id="SSF81383">
    <property type="entry name" value="F-box domain"/>
    <property type="match status" value="1"/>
</dbReference>
<keyword evidence="1" id="KW-0677">Repeat</keyword>
<dbReference type="Gene3D" id="1.25.40.10">
    <property type="entry name" value="Tetratricopeptide repeat domain"/>
    <property type="match status" value="1"/>
</dbReference>
<feature type="repeat" description="TPR" evidence="3">
    <location>
        <begin position="7"/>
        <end position="40"/>
    </location>
</feature>